<dbReference type="EMBL" id="CP136508">
    <property type="protein sequence ID" value="WUR12888.1"/>
    <property type="molecule type" value="Genomic_DNA"/>
</dbReference>
<dbReference type="Pfam" id="PF13409">
    <property type="entry name" value="GST_N_2"/>
    <property type="match status" value="1"/>
</dbReference>
<dbReference type="SFLD" id="SFLDG00358">
    <property type="entry name" value="Main_(cytGST)"/>
    <property type="match status" value="1"/>
</dbReference>
<protein>
    <submittedName>
        <fullName evidence="2">Glutathione S-transferase family protein</fullName>
    </submittedName>
</protein>
<dbReference type="Gene3D" id="1.20.1050.10">
    <property type="match status" value="1"/>
</dbReference>
<evidence type="ECO:0000313" key="2">
    <source>
        <dbReference type="EMBL" id="WUR12888.1"/>
    </source>
</evidence>
<accession>A0ABZ1UL34</accession>
<evidence type="ECO:0000313" key="3">
    <source>
        <dbReference type="Proteomes" id="UP000321323"/>
    </source>
</evidence>
<sequence>MHTIELDPTLSQTLAAAREPGLTLIIGNKNYSSWSMRPWVAMTAFAIPFHEVRVLLDQPDTANNIARYSASGRVPVLLAGDITIWDSLAICEYLAEQFPDKHLWPQDVAARALARSVCAEMHAGFASLRTTMPMNVRAHLPGKGRTPDTQADIGRISEIWEECLSRFGHNGFLFGDFSIADAFFAPVVTRFQTYGVVLPPALSAYCERMRNHPAVARWIEEALAETEVAGKHEDETPGDETHDE</sequence>
<dbReference type="InterPro" id="IPR004045">
    <property type="entry name" value="Glutathione_S-Trfase_N"/>
</dbReference>
<dbReference type="SUPFAM" id="SSF52833">
    <property type="entry name" value="Thioredoxin-like"/>
    <property type="match status" value="1"/>
</dbReference>
<dbReference type="SFLD" id="SFLDS00019">
    <property type="entry name" value="Glutathione_Transferase_(cytos"/>
    <property type="match status" value="1"/>
</dbReference>
<feature type="domain" description="GST N-terminal" evidence="1">
    <location>
        <begin position="22"/>
        <end position="102"/>
    </location>
</feature>
<dbReference type="Gene3D" id="3.40.30.10">
    <property type="entry name" value="Glutaredoxin"/>
    <property type="match status" value="1"/>
</dbReference>
<keyword evidence="3" id="KW-1185">Reference proteome</keyword>
<gene>
    <name evidence="2" type="ORF">E7V67_024885</name>
</gene>
<dbReference type="PANTHER" id="PTHR42673">
    <property type="entry name" value="MALEYLACETOACETATE ISOMERASE"/>
    <property type="match status" value="1"/>
</dbReference>
<dbReference type="Proteomes" id="UP000321323">
    <property type="component" value="Chromosome"/>
</dbReference>
<dbReference type="InterPro" id="IPR040079">
    <property type="entry name" value="Glutathione_S-Trfase"/>
</dbReference>
<dbReference type="Pfam" id="PF13410">
    <property type="entry name" value="GST_C_2"/>
    <property type="match status" value="1"/>
</dbReference>
<dbReference type="InterPro" id="IPR036249">
    <property type="entry name" value="Thioredoxin-like_sf"/>
</dbReference>
<organism evidence="2 3">
    <name type="scientific">[Empedobacter] haloabium</name>
    <dbReference type="NCBI Taxonomy" id="592317"/>
    <lineage>
        <taxon>Bacteria</taxon>
        <taxon>Pseudomonadati</taxon>
        <taxon>Pseudomonadota</taxon>
        <taxon>Betaproteobacteria</taxon>
        <taxon>Burkholderiales</taxon>
        <taxon>Oxalobacteraceae</taxon>
        <taxon>Telluria group</taxon>
        <taxon>Telluria group incertae sedis</taxon>
    </lineage>
</organism>
<dbReference type="PROSITE" id="PS50404">
    <property type="entry name" value="GST_NTER"/>
    <property type="match status" value="1"/>
</dbReference>
<reference evidence="2 3" key="1">
    <citation type="journal article" date="2019" name="Int. J. Syst. Evol. Microbiol.">
        <title>The Draft Whole-Genome Sequence of the Antibiotic Producer Empedobacter haloabium ATCC 31962 Provides Indications for Its Taxonomic Reclassification.</title>
        <authorList>
            <person name="Miess H."/>
            <person name="Arlt P."/>
            <person name="Apel A.K."/>
            <person name="Weber T."/>
            <person name="Nieselt K."/>
            <person name="Hanssen F."/>
            <person name="Czemmel S."/>
            <person name="Nahnsen S."/>
            <person name="Gross H."/>
        </authorList>
    </citation>
    <scope>NUCLEOTIDE SEQUENCE [LARGE SCALE GENOMIC DNA]</scope>
    <source>
        <strain evidence="2 3">ATCC 31962</strain>
    </source>
</reference>
<dbReference type="PANTHER" id="PTHR42673:SF4">
    <property type="entry name" value="MALEYLACETOACETATE ISOMERASE"/>
    <property type="match status" value="1"/>
</dbReference>
<dbReference type="CDD" id="cd03043">
    <property type="entry name" value="GST_N_1"/>
    <property type="match status" value="1"/>
</dbReference>
<evidence type="ECO:0000259" key="1">
    <source>
        <dbReference type="PROSITE" id="PS50404"/>
    </source>
</evidence>
<proteinExistence type="predicted"/>
<dbReference type="SUPFAM" id="SSF47616">
    <property type="entry name" value="GST C-terminal domain-like"/>
    <property type="match status" value="1"/>
</dbReference>
<dbReference type="InterPro" id="IPR036282">
    <property type="entry name" value="Glutathione-S-Trfase_C_sf"/>
</dbReference>
<dbReference type="CDD" id="cd03194">
    <property type="entry name" value="GST_C_3"/>
    <property type="match status" value="1"/>
</dbReference>
<name>A0ABZ1UL34_9BURK</name>